<dbReference type="RefSeq" id="WP_369609707.1">
    <property type="nucleotide sequence ID" value="NZ_AP031322.1"/>
</dbReference>
<sequence>MERLLKKYNVKIREFEIDFGKSKVVCRDVIPMDELLEKIEKSDVTVYLYNNFFEIGNLTIYSSQDFLLQNFDKIVYISKLLNERKVFFYGKDLDLLSFIIKHTSVKELRIIEKDGWVVINNLVYNLSCGESGLITLLMYLHELFRPLIIGNCNLIYYASYFINRGIVAILNDRVYVDGNLISPPDVNLLSFISSKFLKNRYEIKEPKLDVISKIREFEEKYEARKIVINGSSVEIW</sequence>
<gene>
    <name evidence="1" type="ORF">SJAV_21150</name>
</gene>
<dbReference type="AlphaFoldDB" id="A0AAT9GTH5"/>
<protein>
    <submittedName>
        <fullName evidence="1">Uncharacterized protein</fullName>
    </submittedName>
</protein>
<accession>A0AAT9GTH5</accession>
<proteinExistence type="predicted"/>
<organism evidence="1">
    <name type="scientific">Sulfurisphaera javensis</name>
    <dbReference type="NCBI Taxonomy" id="2049879"/>
    <lineage>
        <taxon>Archaea</taxon>
        <taxon>Thermoproteota</taxon>
        <taxon>Thermoprotei</taxon>
        <taxon>Sulfolobales</taxon>
        <taxon>Sulfolobaceae</taxon>
        <taxon>Sulfurisphaera</taxon>
    </lineage>
</organism>
<dbReference type="KEGG" id="sjv:SJAV_21150"/>
<name>A0AAT9GTH5_9CREN</name>
<dbReference type="GeneID" id="92355067"/>
<reference evidence="1" key="1">
    <citation type="submission" date="2024-03" db="EMBL/GenBank/DDBJ databases">
        <title>Complete genome sequence of Sulfurisphaera javensis strain KD-1.</title>
        <authorList>
            <person name="Sakai H."/>
            <person name="Nur N."/>
            <person name="Suwanto A."/>
            <person name="Kurosawa N."/>
        </authorList>
    </citation>
    <scope>NUCLEOTIDE SEQUENCE</scope>
    <source>
        <strain evidence="1">KD-1</strain>
    </source>
</reference>
<dbReference type="EMBL" id="AP031322">
    <property type="protein sequence ID" value="BFH74171.1"/>
    <property type="molecule type" value="Genomic_DNA"/>
</dbReference>
<evidence type="ECO:0000313" key="1">
    <source>
        <dbReference type="EMBL" id="BFH74171.1"/>
    </source>
</evidence>